<accession>A0AAV2DB61</accession>
<dbReference type="PANTHER" id="PTHR47165">
    <property type="entry name" value="OS03G0429900 PROTEIN"/>
    <property type="match status" value="1"/>
</dbReference>
<dbReference type="CDD" id="cd04480">
    <property type="entry name" value="RPA1_DBD_A_like"/>
    <property type="match status" value="1"/>
</dbReference>
<evidence type="ECO:0000313" key="2">
    <source>
        <dbReference type="EMBL" id="CAL1370333.1"/>
    </source>
</evidence>
<dbReference type="InterPro" id="IPR003871">
    <property type="entry name" value="RFA1B/D_OB_1st"/>
</dbReference>
<sequence length="135" mass="16096">MEDHTIDRLSTENENENGTVLARVSKKWQTININSNVVRHLDLILIDTKGRDIHVQIPRSFMNNFERQIKEQDVYTFRNFRVKEATGEFRPIKEPLVIVFKRTTKIQPTNTMVNIQKYKFDFFLEEQIDKLKGKK</sequence>
<dbReference type="EMBL" id="OZ034815">
    <property type="protein sequence ID" value="CAL1370333.1"/>
    <property type="molecule type" value="Genomic_DNA"/>
</dbReference>
<dbReference type="SUPFAM" id="SSF50249">
    <property type="entry name" value="Nucleic acid-binding proteins"/>
    <property type="match status" value="1"/>
</dbReference>
<dbReference type="PANTHER" id="PTHR47165:SF4">
    <property type="entry name" value="OS03G0429900 PROTEIN"/>
    <property type="match status" value="1"/>
</dbReference>
<reference evidence="2 3" key="1">
    <citation type="submission" date="2024-04" db="EMBL/GenBank/DDBJ databases">
        <authorList>
            <person name="Fracassetti M."/>
        </authorList>
    </citation>
    <scope>NUCLEOTIDE SEQUENCE [LARGE SCALE GENOMIC DNA]</scope>
</reference>
<dbReference type="Gene3D" id="2.40.50.140">
    <property type="entry name" value="Nucleic acid-binding proteins"/>
    <property type="match status" value="1"/>
</dbReference>
<name>A0AAV2DB61_9ROSI</name>
<dbReference type="InterPro" id="IPR012340">
    <property type="entry name" value="NA-bd_OB-fold"/>
</dbReference>
<dbReference type="Pfam" id="PF02721">
    <property type="entry name" value="DUF223"/>
    <property type="match status" value="1"/>
</dbReference>
<keyword evidence="3" id="KW-1185">Reference proteome</keyword>
<dbReference type="AlphaFoldDB" id="A0AAV2DB61"/>
<evidence type="ECO:0000313" key="3">
    <source>
        <dbReference type="Proteomes" id="UP001497516"/>
    </source>
</evidence>
<organism evidence="2 3">
    <name type="scientific">Linum trigynum</name>
    <dbReference type="NCBI Taxonomy" id="586398"/>
    <lineage>
        <taxon>Eukaryota</taxon>
        <taxon>Viridiplantae</taxon>
        <taxon>Streptophyta</taxon>
        <taxon>Embryophyta</taxon>
        <taxon>Tracheophyta</taxon>
        <taxon>Spermatophyta</taxon>
        <taxon>Magnoliopsida</taxon>
        <taxon>eudicotyledons</taxon>
        <taxon>Gunneridae</taxon>
        <taxon>Pentapetalae</taxon>
        <taxon>rosids</taxon>
        <taxon>fabids</taxon>
        <taxon>Malpighiales</taxon>
        <taxon>Linaceae</taxon>
        <taxon>Linum</taxon>
    </lineage>
</organism>
<gene>
    <name evidence="2" type="ORF">LTRI10_LOCUS12467</name>
</gene>
<feature type="domain" description="Replication protein A 70 kDa DNA-binding subunit B/D first OB fold" evidence="1">
    <location>
        <begin position="19"/>
        <end position="108"/>
    </location>
</feature>
<proteinExistence type="predicted"/>
<dbReference type="Proteomes" id="UP001497516">
    <property type="component" value="Chromosome 2"/>
</dbReference>
<protein>
    <recommendedName>
        <fullName evidence="1">Replication protein A 70 kDa DNA-binding subunit B/D first OB fold domain-containing protein</fullName>
    </recommendedName>
</protein>
<evidence type="ECO:0000259" key="1">
    <source>
        <dbReference type="Pfam" id="PF02721"/>
    </source>
</evidence>